<protein>
    <submittedName>
        <fullName evidence="2">Putative HET domain-containing protein</fullName>
    </submittedName>
</protein>
<dbReference type="PANTHER" id="PTHR24148">
    <property type="entry name" value="ANKYRIN REPEAT DOMAIN-CONTAINING PROTEIN 39 HOMOLOG-RELATED"/>
    <property type="match status" value="1"/>
</dbReference>
<dbReference type="eggNOG" id="ENOG502T5UF">
    <property type="taxonomic scope" value="Eukaryota"/>
</dbReference>
<dbReference type="HOGENOM" id="CLU_863343_0_0_1"/>
<dbReference type="AlphaFoldDB" id="A0A066XR98"/>
<dbReference type="OrthoDB" id="3557394at2759"/>
<evidence type="ECO:0000313" key="3">
    <source>
        <dbReference type="Proteomes" id="UP000027238"/>
    </source>
</evidence>
<dbReference type="Pfam" id="PF06985">
    <property type="entry name" value="HET"/>
    <property type="match status" value="1"/>
</dbReference>
<name>A0A066XR98_COLSU</name>
<comment type="caution">
    <text evidence="2">The sequence shown here is derived from an EMBL/GenBank/DDBJ whole genome shotgun (WGS) entry which is preliminary data.</text>
</comment>
<dbReference type="Proteomes" id="UP000027238">
    <property type="component" value="Unassembled WGS sequence"/>
</dbReference>
<evidence type="ECO:0000313" key="2">
    <source>
        <dbReference type="EMBL" id="KDN70194.1"/>
    </source>
</evidence>
<organism evidence="2 3">
    <name type="scientific">Colletotrichum sublineola</name>
    <name type="common">Sorghum anthracnose fungus</name>
    <dbReference type="NCBI Taxonomy" id="1173701"/>
    <lineage>
        <taxon>Eukaryota</taxon>
        <taxon>Fungi</taxon>
        <taxon>Dikarya</taxon>
        <taxon>Ascomycota</taxon>
        <taxon>Pezizomycotina</taxon>
        <taxon>Sordariomycetes</taxon>
        <taxon>Hypocreomycetidae</taxon>
        <taxon>Glomerellales</taxon>
        <taxon>Glomerellaceae</taxon>
        <taxon>Colletotrichum</taxon>
        <taxon>Colletotrichum graminicola species complex</taxon>
    </lineage>
</organism>
<reference evidence="3" key="1">
    <citation type="journal article" date="2014" name="Genome Announc.">
        <title>Draft genome sequence of Colletotrichum sublineola, a destructive pathogen of cultivated sorghum.</title>
        <authorList>
            <person name="Baroncelli R."/>
            <person name="Sanz-Martin J.M."/>
            <person name="Rech G.E."/>
            <person name="Sukno S.A."/>
            <person name="Thon M.R."/>
        </authorList>
    </citation>
    <scope>NUCLEOTIDE SEQUENCE [LARGE SCALE GENOMIC DNA]</scope>
    <source>
        <strain evidence="3">TX430BB</strain>
    </source>
</reference>
<dbReference type="EMBL" id="JMSE01000380">
    <property type="protein sequence ID" value="KDN70194.1"/>
    <property type="molecule type" value="Genomic_DNA"/>
</dbReference>
<evidence type="ECO:0000259" key="1">
    <source>
        <dbReference type="Pfam" id="PF06985"/>
    </source>
</evidence>
<proteinExistence type="predicted"/>
<dbReference type="InterPro" id="IPR052895">
    <property type="entry name" value="HetReg/Transcr_Mod"/>
</dbReference>
<dbReference type="PANTHER" id="PTHR24148:SF64">
    <property type="entry name" value="HETEROKARYON INCOMPATIBILITY DOMAIN-CONTAINING PROTEIN"/>
    <property type="match status" value="1"/>
</dbReference>
<gene>
    <name evidence="2" type="ORF">CSUB01_07857</name>
</gene>
<sequence>MNGRLSTPAAIYNNCQLTRCSRQFRILLLHPPFEGHGELRAKLIGDPTLPKGTVLVDGIAFQITKGLASVLHHILKPVRSLPVWADGICINQDDMDEKSDQVNVWLPAPGMLITSSSPERDAPSLGALMGRLGGDHFHDLPGYSVNTQTGKLAFEETEEFRALWETHDLLASSLWWTRAWTAQEVFLPPRVVFFHHAAKPCQISVINRWFSRMWAQTINPKPCCQDAMDIFPPEKLGALWGLFNRFTKIQDRRSMPRRDSDDRDCFYVLLAKFAERECQQGRDRIYSLWSATDASYHHLAPDYTKTDDDVYTSVFESMIREA</sequence>
<keyword evidence="3" id="KW-1185">Reference proteome</keyword>
<accession>A0A066XR98</accession>
<dbReference type="InterPro" id="IPR010730">
    <property type="entry name" value="HET"/>
</dbReference>
<feature type="domain" description="Heterokaryon incompatibility" evidence="1">
    <location>
        <begin position="53"/>
        <end position="184"/>
    </location>
</feature>